<organism evidence="2 3">
    <name type="scientific">Halocaridina rubra</name>
    <name type="common">Hawaiian red shrimp</name>
    <dbReference type="NCBI Taxonomy" id="373956"/>
    <lineage>
        <taxon>Eukaryota</taxon>
        <taxon>Metazoa</taxon>
        <taxon>Ecdysozoa</taxon>
        <taxon>Arthropoda</taxon>
        <taxon>Crustacea</taxon>
        <taxon>Multicrustacea</taxon>
        <taxon>Malacostraca</taxon>
        <taxon>Eumalacostraca</taxon>
        <taxon>Eucarida</taxon>
        <taxon>Decapoda</taxon>
        <taxon>Pleocyemata</taxon>
        <taxon>Caridea</taxon>
        <taxon>Atyoidea</taxon>
        <taxon>Atyidae</taxon>
        <taxon>Halocaridina</taxon>
    </lineage>
</organism>
<feature type="compositionally biased region" description="Acidic residues" evidence="1">
    <location>
        <begin position="26"/>
        <end position="35"/>
    </location>
</feature>
<dbReference type="EMBL" id="JAXCGZ010021122">
    <property type="protein sequence ID" value="KAK7058732.1"/>
    <property type="molecule type" value="Genomic_DNA"/>
</dbReference>
<accession>A0AAN8ZXM4</accession>
<dbReference type="Proteomes" id="UP001381693">
    <property type="component" value="Unassembled WGS sequence"/>
</dbReference>
<proteinExistence type="predicted"/>
<sequence>MDPATFYRTRQETALWLQLMLRTDDGLDYDDDVADPDNPTTVGTNEYGSDESDDIGEDDQNMPAHEEASASNQQPKKPCTKKLRICTGNIVVAQPSPDLPNEPLSQERQWRKRDT</sequence>
<comment type="caution">
    <text evidence="2">The sequence shown here is derived from an EMBL/GenBank/DDBJ whole genome shotgun (WGS) entry which is preliminary data.</text>
</comment>
<gene>
    <name evidence="2" type="ORF">SK128_014515</name>
</gene>
<feature type="compositionally biased region" description="Acidic residues" evidence="1">
    <location>
        <begin position="48"/>
        <end position="60"/>
    </location>
</feature>
<name>A0AAN8ZXM4_HALRR</name>
<reference evidence="2 3" key="1">
    <citation type="submission" date="2023-11" db="EMBL/GenBank/DDBJ databases">
        <title>Halocaridina rubra genome assembly.</title>
        <authorList>
            <person name="Smith C."/>
        </authorList>
    </citation>
    <scope>NUCLEOTIDE SEQUENCE [LARGE SCALE GENOMIC DNA]</scope>
    <source>
        <strain evidence="2">EP-1</strain>
        <tissue evidence="2">Whole</tissue>
    </source>
</reference>
<evidence type="ECO:0000256" key="1">
    <source>
        <dbReference type="SAM" id="MobiDB-lite"/>
    </source>
</evidence>
<feature type="compositionally biased region" description="Polar residues" evidence="1">
    <location>
        <begin position="38"/>
        <end position="47"/>
    </location>
</feature>
<keyword evidence="3" id="KW-1185">Reference proteome</keyword>
<evidence type="ECO:0000313" key="2">
    <source>
        <dbReference type="EMBL" id="KAK7058732.1"/>
    </source>
</evidence>
<dbReference type="AlphaFoldDB" id="A0AAN8ZXM4"/>
<feature type="region of interest" description="Disordered" evidence="1">
    <location>
        <begin position="26"/>
        <end position="115"/>
    </location>
</feature>
<protein>
    <submittedName>
        <fullName evidence="2">Uncharacterized protein</fullName>
    </submittedName>
</protein>
<evidence type="ECO:0000313" key="3">
    <source>
        <dbReference type="Proteomes" id="UP001381693"/>
    </source>
</evidence>